<name>A0ABT6UDZ8_9GAMM</name>
<accession>A0ABT6UDZ8</accession>
<dbReference type="InterPro" id="IPR007505">
    <property type="entry name" value="PDDEXK_7"/>
</dbReference>
<dbReference type="Pfam" id="PF04411">
    <property type="entry name" value="PDDEXK_7"/>
    <property type="match status" value="1"/>
</dbReference>
<evidence type="ECO:0000313" key="3">
    <source>
        <dbReference type="Proteomes" id="UP001159075"/>
    </source>
</evidence>
<evidence type="ECO:0000259" key="1">
    <source>
        <dbReference type="Pfam" id="PF09823"/>
    </source>
</evidence>
<keyword evidence="3" id="KW-1185">Reference proteome</keyword>
<dbReference type="EMBL" id="JAOTLW010000014">
    <property type="protein sequence ID" value="MDI5832693.1"/>
    <property type="molecule type" value="Genomic_DNA"/>
</dbReference>
<comment type="caution">
    <text evidence="2">The sequence shown here is derived from an EMBL/GenBank/DDBJ whole genome shotgun (WGS) entry which is preliminary data.</text>
</comment>
<organism evidence="2 3">
    <name type="scientific">Shewanella xiamenensis</name>
    <dbReference type="NCBI Taxonomy" id="332186"/>
    <lineage>
        <taxon>Bacteria</taxon>
        <taxon>Pseudomonadati</taxon>
        <taxon>Pseudomonadota</taxon>
        <taxon>Gammaproteobacteria</taxon>
        <taxon>Alteromonadales</taxon>
        <taxon>Shewanellaceae</taxon>
        <taxon>Shewanella</taxon>
    </lineage>
</organism>
<dbReference type="Proteomes" id="UP001159075">
    <property type="component" value="Unassembled WGS sequence"/>
</dbReference>
<protein>
    <submittedName>
        <fullName evidence="2">Restriction endonuclease-like protein</fullName>
    </submittedName>
</protein>
<dbReference type="RefSeq" id="WP_282679637.1">
    <property type="nucleotide sequence ID" value="NZ_JAOTLW010000014.1"/>
</dbReference>
<gene>
    <name evidence="2" type="ORF">ODY93_14020</name>
</gene>
<dbReference type="Pfam" id="PF09823">
    <property type="entry name" value="DUF2357"/>
    <property type="match status" value="1"/>
</dbReference>
<feature type="domain" description="DUF2357" evidence="1">
    <location>
        <begin position="117"/>
        <end position="357"/>
    </location>
</feature>
<dbReference type="InterPro" id="IPR018633">
    <property type="entry name" value="DUF2357"/>
</dbReference>
<evidence type="ECO:0000313" key="2">
    <source>
        <dbReference type="EMBL" id="MDI5832693.1"/>
    </source>
</evidence>
<proteinExistence type="predicted"/>
<reference evidence="2 3" key="1">
    <citation type="submission" date="2022-09" db="EMBL/GenBank/DDBJ databases">
        <title>The outer-membrane cytochrome OmcA is essential for infection of Shewanella oneidensis by a zebrafish-associated bacteriophage.</title>
        <authorList>
            <person name="Grenfell A.W."/>
            <person name="Intile P."/>
            <person name="Mcfarlane J."/>
            <person name="Leung D."/>
            <person name="Abdalla K."/>
            <person name="Wold M."/>
            <person name="Kees E."/>
            <person name="Gralnick J."/>
        </authorList>
    </citation>
    <scope>NUCLEOTIDE SEQUENCE [LARGE SCALE GENOMIC DNA]</scope>
    <source>
        <strain evidence="2 3">NF-5</strain>
    </source>
</reference>
<sequence length="779" mass="90192">MAQQTRETLYVTHDDFEFYVYAEGLDKPRKRLASTYAKRSFSLPTEDIAVFVGDKLVATDTEATLVEPFFFENRQYWFEIEFKDSVDINTAAVSHKYNLIEQGFMLSPRRKTLHAMINFGNDIGRCAFQIKYIVDGVHKSVPVQFTVLATKMVQSQDLTLMNRQIDQIYPLWRYTISSKTSQSQGKLSHKSEPFELFWLAQFERLVFDFNQGINRILHAPHNRLQSFTQQKQLDRIHKKLSAKQQEQAKELLASKRLSSHMGIAQQRLNINTPENRFIKMVLKRTQANLTKLIAGIRTSKEAKASDSFLQTLDAWLGQVSKHAKHQLWQEVGAFEGQSNESKVLQQGAGYSKVYKVWQQLRHYLDNNNGEAQLSIKSVADIYEVWCFLEVKTVIESFGFQLQEKKLSSLKKVQFERQFPEDSMAAAFVYYRQSDGMIIELAHEPSFSPEGKENRTWLANQRPDIVLRVTLANSESFLILFDAKYRIDSKQLGKEQDGVPEDAINQMHRYRDAIIHQQKMMNERPLKSRPVMGAFALYPGFFDQTTQQNSYDEAIKEIGIGAFALLPSAAEPNIHNHWLRSYLANKLGNGTNKISYLRPPSNDYYFVEDSARIAPYGGSIVRHNGLTMVAPINEIERDSDYLLRARTGCLTGYHTQLLATNRQNVHRNIVREIRYLLLTVRVNPSDPNQLGKFLYRVANVKLLPRHDIDRQLTGKLSNDNHHYWVFDFVGEPEVLTTAIVKPYSENFQFKLTKAEYLQQISHWDDVKEAYQLYTDLDLNW</sequence>